<keyword evidence="5" id="KW-1185">Reference proteome</keyword>
<dbReference type="SUPFAM" id="SSF63829">
    <property type="entry name" value="Calcium-dependent phosphotriesterase"/>
    <property type="match status" value="1"/>
</dbReference>
<comment type="caution">
    <text evidence="4">The sequence shown here is derived from an EMBL/GenBank/DDBJ whole genome shotgun (WGS) entry which is preliminary data.</text>
</comment>
<evidence type="ECO:0000313" key="5">
    <source>
        <dbReference type="Proteomes" id="UP001597229"/>
    </source>
</evidence>
<dbReference type="RefSeq" id="WP_367920835.1">
    <property type="nucleotide sequence ID" value="NZ_BAABAC010000037.1"/>
</dbReference>
<comment type="similarity">
    <text evidence="1">Belongs to the SMP-30/CGR1 family.</text>
</comment>
<accession>A0ABW3VX00</accession>
<reference evidence="5" key="1">
    <citation type="journal article" date="2019" name="Int. J. Syst. Evol. Microbiol.">
        <title>The Global Catalogue of Microorganisms (GCM) 10K type strain sequencing project: providing services to taxonomists for standard genome sequencing and annotation.</title>
        <authorList>
            <consortium name="The Broad Institute Genomics Platform"/>
            <consortium name="The Broad Institute Genome Sequencing Center for Infectious Disease"/>
            <person name="Wu L."/>
            <person name="Ma J."/>
        </authorList>
    </citation>
    <scope>NUCLEOTIDE SEQUENCE [LARGE SCALE GENOMIC DNA]</scope>
    <source>
        <strain evidence="5">CCUG 52478</strain>
    </source>
</reference>
<dbReference type="Proteomes" id="UP001597229">
    <property type="component" value="Unassembled WGS sequence"/>
</dbReference>
<evidence type="ECO:0000313" key="4">
    <source>
        <dbReference type="EMBL" id="MFD1247576.1"/>
    </source>
</evidence>
<proteinExistence type="inferred from homology"/>
<keyword evidence="2" id="KW-0378">Hydrolase</keyword>
<dbReference type="InterPro" id="IPR011042">
    <property type="entry name" value="6-blade_b-propeller_TolB-like"/>
</dbReference>
<dbReference type="EMBL" id="JBHTLX010000008">
    <property type="protein sequence ID" value="MFD1247576.1"/>
    <property type="molecule type" value="Genomic_DNA"/>
</dbReference>
<dbReference type="InterPro" id="IPR051262">
    <property type="entry name" value="SMP-30/CGR1_Lactonase"/>
</dbReference>
<protein>
    <submittedName>
        <fullName evidence="4">SMP-30/gluconolactonase/LRE family protein</fullName>
    </submittedName>
</protein>
<evidence type="ECO:0000259" key="3">
    <source>
        <dbReference type="Pfam" id="PF08450"/>
    </source>
</evidence>
<evidence type="ECO:0000256" key="2">
    <source>
        <dbReference type="ARBA" id="ARBA00022801"/>
    </source>
</evidence>
<dbReference type="Gene3D" id="2.120.10.30">
    <property type="entry name" value="TolB, C-terminal domain"/>
    <property type="match status" value="1"/>
</dbReference>
<gene>
    <name evidence="4" type="ORF">ACFQ3F_07235</name>
</gene>
<dbReference type="PANTHER" id="PTHR47572">
    <property type="entry name" value="LIPOPROTEIN-RELATED"/>
    <property type="match status" value="1"/>
</dbReference>
<evidence type="ECO:0000256" key="1">
    <source>
        <dbReference type="ARBA" id="ARBA00008853"/>
    </source>
</evidence>
<organism evidence="4 5">
    <name type="scientific">Nocardioides ginsengisoli</name>
    <dbReference type="NCBI Taxonomy" id="363868"/>
    <lineage>
        <taxon>Bacteria</taxon>
        <taxon>Bacillati</taxon>
        <taxon>Actinomycetota</taxon>
        <taxon>Actinomycetes</taxon>
        <taxon>Propionibacteriales</taxon>
        <taxon>Nocardioidaceae</taxon>
        <taxon>Nocardioides</taxon>
    </lineage>
</organism>
<name>A0ABW3VX00_9ACTN</name>
<dbReference type="Pfam" id="PF08450">
    <property type="entry name" value="SGL"/>
    <property type="match status" value="1"/>
</dbReference>
<dbReference type="InterPro" id="IPR013658">
    <property type="entry name" value="SGL"/>
</dbReference>
<dbReference type="PANTHER" id="PTHR47572:SF4">
    <property type="entry name" value="LACTONASE DRP35"/>
    <property type="match status" value="1"/>
</dbReference>
<sequence length="264" mass="27853">MDILLTGLGLVESPRWHEGRLWFSDWTHGRIIAVDHAGDAETVVEHASLPLCFDFLGDGRLVLASNPSRALLVAAADGSLSPYADLSGLAPTSATLALNEVVAAPRGRLYVNGSHASGFVALVTPDGARVVAEDLAFPNGMAITADGDTLLVADSHRNEIVAFTIEPDGTLSGRRTWAALGSDNPDGISVDPSGAVWYADVPHQHCVLVAEGGDVLRTVPLDRGGFSCAVGDGALYVVTARWPGMEQLATFRDWDGQVLRFDLG</sequence>
<feature type="domain" description="SMP-30/Gluconolactonase/LRE-like region" evidence="3">
    <location>
        <begin position="12"/>
        <end position="240"/>
    </location>
</feature>